<reference evidence="1 2" key="1">
    <citation type="journal article" date="2015" name="Genome Announc.">
        <title>Expanding the biotechnology potential of lactobacilli through comparative genomics of 213 strains and associated genera.</title>
        <authorList>
            <person name="Sun Z."/>
            <person name="Harris H.M."/>
            <person name="McCann A."/>
            <person name="Guo C."/>
            <person name="Argimon S."/>
            <person name="Zhang W."/>
            <person name="Yang X."/>
            <person name="Jeffery I.B."/>
            <person name="Cooney J.C."/>
            <person name="Kagawa T.F."/>
            <person name="Liu W."/>
            <person name="Song Y."/>
            <person name="Salvetti E."/>
            <person name="Wrobel A."/>
            <person name="Rasinkangas P."/>
            <person name="Parkhill J."/>
            <person name="Rea M.C."/>
            <person name="O'Sullivan O."/>
            <person name="Ritari J."/>
            <person name="Douillard F.P."/>
            <person name="Paul Ross R."/>
            <person name="Yang R."/>
            <person name="Briner A.E."/>
            <person name="Felis G.E."/>
            <person name="de Vos W.M."/>
            <person name="Barrangou R."/>
            <person name="Klaenhammer T.R."/>
            <person name="Caufield P.W."/>
            <person name="Cui Y."/>
            <person name="Zhang H."/>
            <person name="O'Toole P.W."/>
        </authorList>
    </citation>
    <scope>NUCLEOTIDE SEQUENCE [LARGE SCALE GENOMIC DNA]</scope>
    <source>
        <strain evidence="1 2">DSM 17757</strain>
    </source>
</reference>
<gene>
    <name evidence="1" type="ORF">IV80_GL000144</name>
</gene>
<protein>
    <submittedName>
        <fullName evidence="1">Nucleoside 2-deoxyribosyltransferase</fullName>
    </submittedName>
</protein>
<keyword evidence="2" id="KW-1185">Reference proteome</keyword>
<dbReference type="Gene3D" id="3.40.50.450">
    <property type="match status" value="1"/>
</dbReference>
<evidence type="ECO:0000313" key="2">
    <source>
        <dbReference type="Proteomes" id="UP000051568"/>
    </source>
</evidence>
<evidence type="ECO:0000313" key="1">
    <source>
        <dbReference type="EMBL" id="KRN67601.1"/>
    </source>
</evidence>
<comment type="caution">
    <text evidence="1">The sequence shown here is derived from an EMBL/GenBank/DDBJ whole genome shotgun (WGS) entry which is preliminary data.</text>
</comment>
<proteinExistence type="predicted"/>
<sequence>MNMSNQIYLAAPFFSPKQEERIRTVQNLLAKNPTLDKKNIFIPMEHQMESEEFGSFRWQTGVFGSDMRQVHRADAVVAILDYKLDVDGLNQPDSGTIFEIGAAFEANIPVIMVQFQQDQELNLMLSRSYTAFFNGSDAIKQLETYNFNDLPTIFSDVKVF</sequence>
<dbReference type="STRING" id="319652.IV80_GL000144"/>
<dbReference type="AlphaFoldDB" id="A0A0R2IR40"/>
<dbReference type="SUPFAM" id="SSF52309">
    <property type="entry name" value="N-(deoxy)ribosyltransferase-like"/>
    <property type="match status" value="1"/>
</dbReference>
<dbReference type="Pfam" id="PF05014">
    <property type="entry name" value="Nuc_deoxyrib_tr"/>
    <property type="match status" value="1"/>
</dbReference>
<keyword evidence="1" id="KW-0808">Transferase</keyword>
<name>A0A0R2IR40_9LACO</name>
<dbReference type="PATRIC" id="fig|319652.3.peg.146"/>
<dbReference type="GO" id="GO:0016740">
    <property type="term" value="F:transferase activity"/>
    <property type="evidence" value="ECO:0007669"/>
    <property type="project" value="UniProtKB-KW"/>
</dbReference>
<accession>A0A0R2IR40</accession>
<dbReference type="EMBL" id="JQBR01000001">
    <property type="protein sequence ID" value="KRN67601.1"/>
    <property type="molecule type" value="Genomic_DNA"/>
</dbReference>
<dbReference type="InterPro" id="IPR007710">
    <property type="entry name" value="Nucleoside_deoxyribTrfase"/>
</dbReference>
<organism evidence="1 2">
    <name type="scientific">Pediococcus cellicola</name>
    <dbReference type="NCBI Taxonomy" id="319652"/>
    <lineage>
        <taxon>Bacteria</taxon>
        <taxon>Bacillati</taxon>
        <taxon>Bacillota</taxon>
        <taxon>Bacilli</taxon>
        <taxon>Lactobacillales</taxon>
        <taxon>Lactobacillaceae</taxon>
        <taxon>Pediococcus</taxon>
    </lineage>
</organism>
<dbReference type="Proteomes" id="UP000051568">
    <property type="component" value="Unassembled WGS sequence"/>
</dbReference>